<organism evidence="5 6">
    <name type="scientific">Durusdinium trenchii</name>
    <dbReference type="NCBI Taxonomy" id="1381693"/>
    <lineage>
        <taxon>Eukaryota</taxon>
        <taxon>Sar</taxon>
        <taxon>Alveolata</taxon>
        <taxon>Dinophyceae</taxon>
        <taxon>Suessiales</taxon>
        <taxon>Symbiodiniaceae</taxon>
        <taxon>Durusdinium</taxon>
    </lineage>
</organism>
<evidence type="ECO:0000256" key="2">
    <source>
        <dbReference type="ARBA" id="ARBA00022803"/>
    </source>
</evidence>
<proteinExistence type="predicted"/>
<feature type="compositionally biased region" description="Basic and acidic residues" evidence="4">
    <location>
        <begin position="1"/>
        <end position="16"/>
    </location>
</feature>
<feature type="region of interest" description="Disordered" evidence="4">
    <location>
        <begin position="893"/>
        <end position="916"/>
    </location>
</feature>
<evidence type="ECO:0000256" key="4">
    <source>
        <dbReference type="SAM" id="MobiDB-lite"/>
    </source>
</evidence>
<gene>
    <name evidence="5" type="ORF">CCMP2556_LOCUS21490</name>
</gene>
<dbReference type="PANTHER" id="PTHR45641:SF19">
    <property type="entry name" value="NEPHROCYSTIN-3"/>
    <property type="match status" value="1"/>
</dbReference>
<feature type="repeat" description="TPR" evidence="3">
    <location>
        <begin position="147"/>
        <end position="180"/>
    </location>
</feature>
<feature type="repeat" description="TPR" evidence="3">
    <location>
        <begin position="708"/>
        <end position="741"/>
    </location>
</feature>
<keyword evidence="6" id="KW-1185">Reference proteome</keyword>
<keyword evidence="2 3" id="KW-0802">TPR repeat</keyword>
<dbReference type="Pfam" id="PF13424">
    <property type="entry name" value="TPR_12"/>
    <property type="match status" value="3"/>
</dbReference>
<evidence type="ECO:0000313" key="6">
    <source>
        <dbReference type="Proteomes" id="UP001642484"/>
    </source>
</evidence>
<sequence>MPAESDGRTQDGESARSRRQWGFSRFISAPLSARGTQSRRTNELISKVGGKNLAESGRRNGLSSRLRDVQVGHKTNGQHSQALGSKRVDVTDVAENLGLSADPTVQEIGDEKLLNLRKSGTLDPNDDAVIAAFKKHKATIGKALFEAENANNLGVQMYLLGDYSTAGGYFEQALELTSEKKKPAAAELAVLKSFVNDKYGGNEDMLYTDLVQGEWRSALGRRKFVEALQHLNYPGDPDRVFSMLDSVSNDGKVSLPELTSTLKAKRNRLNNMDQEPVQKGVVLSNLGCCSLQSGDATSSLQKFREAAGIVRRNLPNSTTESDTSLAITTNIAVAYIHLEDTDSALQYLSVALEKREAIQGHLHDDVLNILHLTGYCFLVKASIANENQSTDHKKQDNPMKANYNFALCAFKERLLRQQEILSSMPELDSLLCDVGARNQLELHIARSHEIIAEIHDKCEDLERAREHLIASLQYKRRILDAVDPDLFSTLNVYASVCSRSGKNKEALEAINVAMAAAEELFGFKSAAVATQLFHTSLIYLRTARESRDSKELLDQAAEQLEQCLNIRKENYGLESEEVAVTAQLLGNVCFASGKFKVARRNFEKALQTRTAFGRENPTVASSAHALGSLYARMPRRQEEAIVLLGKAASIRKEQLGEDSVHLADTLHELGSAIMRRKTAQSLQQALAYLSQAAAIRAEKLGKRNLDYSASLHQLGQVHLHLGQASEAILYLQAALSLRERLVGRNSAQVAASKAALGVACANHSELDKAFKLLKLAYKQREKLFGQNHALPADTLQQIGLVMIRQGKLDASLAPLLQALKVFKQLNSNDVAERLEDSDEDSAALVQKPSERSRRIQAKRSRKGKPIETSDEEPEEKRKSIGFMAKIRSVAKMPSFGKRPKSTETAETEKELRDDGEDSEVCIEEIGVDTRGCFAARLATSMQTLADVYMKLRDLNQSKFWLDRSVCIREELFGTSSAEFGESMHRFGLLKQQSGSTKASALYLRKALRARERSCGYSHPATAETCEQLAQVLQSLGKREEAGIFMNKALAIRESLPSINQSDLAGTREKSHQFAANAMEYDPVQQGEIVPHISKRSAESYLHGWRTRTTL</sequence>
<dbReference type="Proteomes" id="UP001642484">
    <property type="component" value="Unassembled WGS sequence"/>
</dbReference>
<name>A0ABP0LNS4_9DINO</name>
<protein>
    <submittedName>
        <fullName evidence="5">Uncharacterized protein</fullName>
    </submittedName>
</protein>
<dbReference type="Gene3D" id="1.25.40.10">
    <property type="entry name" value="Tetratricopeptide repeat domain"/>
    <property type="match status" value="5"/>
</dbReference>
<dbReference type="PANTHER" id="PTHR45641">
    <property type="entry name" value="TETRATRICOPEPTIDE REPEAT PROTEIN (AFU_ORTHOLOGUE AFUA_6G03870)"/>
    <property type="match status" value="1"/>
</dbReference>
<evidence type="ECO:0000256" key="1">
    <source>
        <dbReference type="ARBA" id="ARBA00022737"/>
    </source>
</evidence>
<feature type="compositionally biased region" description="Basic and acidic residues" evidence="4">
    <location>
        <begin position="900"/>
        <end position="912"/>
    </location>
</feature>
<dbReference type="InterPro" id="IPR011990">
    <property type="entry name" value="TPR-like_helical_dom_sf"/>
</dbReference>
<dbReference type="PROSITE" id="PS50005">
    <property type="entry name" value="TPR"/>
    <property type="match status" value="2"/>
</dbReference>
<evidence type="ECO:0000313" key="5">
    <source>
        <dbReference type="EMBL" id="CAK9039714.1"/>
    </source>
</evidence>
<comment type="caution">
    <text evidence="5">The sequence shown here is derived from an EMBL/GenBank/DDBJ whole genome shotgun (WGS) entry which is preliminary data.</text>
</comment>
<keyword evidence="1" id="KW-0677">Repeat</keyword>
<feature type="region of interest" description="Disordered" evidence="4">
    <location>
        <begin position="832"/>
        <end position="878"/>
    </location>
</feature>
<reference evidence="5 6" key="1">
    <citation type="submission" date="2024-02" db="EMBL/GenBank/DDBJ databases">
        <authorList>
            <person name="Chen Y."/>
            <person name="Shah S."/>
            <person name="Dougan E. K."/>
            <person name="Thang M."/>
            <person name="Chan C."/>
        </authorList>
    </citation>
    <scope>NUCLEOTIDE SEQUENCE [LARGE SCALE GENOMIC DNA]</scope>
</reference>
<dbReference type="InterPro" id="IPR019734">
    <property type="entry name" value="TPR_rpt"/>
</dbReference>
<dbReference type="SUPFAM" id="SSF48452">
    <property type="entry name" value="TPR-like"/>
    <property type="match status" value="2"/>
</dbReference>
<feature type="region of interest" description="Disordered" evidence="4">
    <location>
        <begin position="1"/>
        <end position="21"/>
    </location>
</feature>
<dbReference type="Pfam" id="PF13181">
    <property type="entry name" value="TPR_8"/>
    <property type="match status" value="1"/>
</dbReference>
<feature type="compositionally biased region" description="Basic residues" evidence="4">
    <location>
        <begin position="854"/>
        <end position="863"/>
    </location>
</feature>
<evidence type="ECO:0000256" key="3">
    <source>
        <dbReference type="PROSITE-ProRule" id="PRU00339"/>
    </source>
</evidence>
<dbReference type="EMBL" id="CAXAMN010013014">
    <property type="protein sequence ID" value="CAK9039714.1"/>
    <property type="molecule type" value="Genomic_DNA"/>
</dbReference>
<dbReference type="SMART" id="SM00028">
    <property type="entry name" value="TPR"/>
    <property type="match status" value="9"/>
</dbReference>
<dbReference type="Pfam" id="PF13374">
    <property type="entry name" value="TPR_10"/>
    <property type="match status" value="2"/>
</dbReference>
<accession>A0ABP0LNS4</accession>